<dbReference type="AlphaFoldDB" id="Q7N449"/>
<keyword evidence="2" id="KW-1185">Reference proteome</keyword>
<dbReference type="KEGG" id="plu:plu2505"/>
<evidence type="ECO:0000313" key="2">
    <source>
        <dbReference type="Proteomes" id="UP000002514"/>
    </source>
</evidence>
<evidence type="ECO:0000313" key="1">
    <source>
        <dbReference type="EMBL" id="CAE14879.1"/>
    </source>
</evidence>
<name>Q7N449_PHOLL</name>
<protein>
    <submittedName>
        <fullName evidence="1">Photorhabdus luminescens subsp. laumondii TTO1 complete genome segment 9/17</fullName>
    </submittedName>
</protein>
<dbReference type="Proteomes" id="UP000002514">
    <property type="component" value="Chromosome"/>
</dbReference>
<proteinExistence type="predicted"/>
<accession>Q7N449</accession>
<dbReference type="EMBL" id="BX571867">
    <property type="protein sequence ID" value="CAE14879.1"/>
    <property type="molecule type" value="Genomic_DNA"/>
</dbReference>
<dbReference type="HOGENOM" id="CLU_3046405_0_0_6"/>
<reference evidence="2" key="1">
    <citation type="journal article" date="2003" name="Nat. Biotechnol.">
        <title>The genome sequence of the entomopathogenic bacterium Photorhabdus luminescens.</title>
        <authorList>
            <person name="Duchaud E."/>
            <person name="Rusniok C."/>
            <person name="Frangeul L."/>
            <person name="Buchrieser C."/>
            <person name="Givaudan A."/>
            <person name="Taourit S."/>
            <person name="Bocs S."/>
            <person name="Boursaux-Eude C."/>
            <person name="Chandler M."/>
            <person name="Charles J.-F."/>
            <person name="Dassa E."/>
            <person name="Derose R."/>
            <person name="Derzelle S."/>
            <person name="Freyssinet G."/>
            <person name="Gaudriault S."/>
            <person name="Medigue C."/>
            <person name="Lanois A."/>
            <person name="Powell K."/>
            <person name="Siguier P."/>
            <person name="Vincent R."/>
            <person name="Wingate V."/>
            <person name="Zouine M."/>
            <person name="Glaser P."/>
            <person name="Boemare N."/>
            <person name="Danchin A."/>
            <person name="Kunst F."/>
        </authorList>
    </citation>
    <scope>NUCLEOTIDE SEQUENCE [LARGE SCALE GENOMIC DNA]</scope>
    <source>
        <strain evidence="2">DSM 15139 / CIP 105565 / TT01</strain>
    </source>
</reference>
<organism evidence="1 2">
    <name type="scientific">Photorhabdus laumondii subsp. laumondii (strain DSM 15139 / CIP 105565 / TT01)</name>
    <name type="common">Photorhabdus luminescens subsp. laumondii</name>
    <dbReference type="NCBI Taxonomy" id="243265"/>
    <lineage>
        <taxon>Bacteria</taxon>
        <taxon>Pseudomonadati</taxon>
        <taxon>Pseudomonadota</taxon>
        <taxon>Gammaproteobacteria</taxon>
        <taxon>Enterobacterales</taxon>
        <taxon>Morganellaceae</taxon>
        <taxon>Photorhabdus</taxon>
    </lineage>
</organism>
<sequence>MLYSGSSFDVILAAVSSSGDFSKMMNHPSPATSKQTTYLLTTRSIRMENRKRLI</sequence>
<gene>
    <name evidence="1" type="ordered locus">plu2505</name>
</gene>
<dbReference type="STRING" id="243265.plu2505"/>